<evidence type="ECO:0000256" key="1">
    <source>
        <dbReference type="ARBA" id="ARBA00004651"/>
    </source>
</evidence>
<dbReference type="GO" id="GO:0022857">
    <property type="term" value="F:transmembrane transporter activity"/>
    <property type="evidence" value="ECO:0007669"/>
    <property type="project" value="InterPro"/>
</dbReference>
<keyword evidence="2" id="KW-1003">Cell membrane</keyword>
<comment type="caution">
    <text evidence="8">The sequence shown here is derived from an EMBL/GenBank/DDBJ whole genome shotgun (WGS) entry which is preliminary data.</text>
</comment>
<feature type="transmembrane region" description="Helical" evidence="6">
    <location>
        <begin position="603"/>
        <end position="621"/>
    </location>
</feature>
<feature type="transmembrane region" description="Helical" evidence="6">
    <location>
        <begin position="513"/>
        <end position="533"/>
    </location>
</feature>
<keyword evidence="3 6" id="KW-0812">Transmembrane</keyword>
<keyword evidence="5 6" id="KW-0472">Membrane</keyword>
<feature type="transmembrane region" description="Helical" evidence="6">
    <location>
        <begin position="641"/>
        <end position="660"/>
    </location>
</feature>
<dbReference type="PANTHER" id="PTHR43124">
    <property type="entry name" value="PURINE EFFLUX PUMP PBUE"/>
    <property type="match status" value="1"/>
</dbReference>
<dbReference type="InterPro" id="IPR020846">
    <property type="entry name" value="MFS_dom"/>
</dbReference>
<dbReference type="Pfam" id="PF07690">
    <property type="entry name" value="MFS_1"/>
    <property type="match status" value="1"/>
</dbReference>
<name>A0A4Y3IJF7_9VIBR</name>
<proteinExistence type="predicted"/>
<feature type="transmembrane region" description="Helical" evidence="6">
    <location>
        <begin position="264"/>
        <end position="283"/>
    </location>
</feature>
<accession>A0A4Y3IJF7</accession>
<dbReference type="Gene3D" id="1.20.1250.20">
    <property type="entry name" value="MFS general substrate transporter like domains"/>
    <property type="match status" value="1"/>
</dbReference>
<evidence type="ECO:0000256" key="2">
    <source>
        <dbReference type="ARBA" id="ARBA00022475"/>
    </source>
</evidence>
<feature type="transmembrane region" description="Helical" evidence="6">
    <location>
        <begin position="399"/>
        <end position="420"/>
    </location>
</feature>
<organism evidence="8 9">
    <name type="scientific">Vibrio comitans NBRC 102076</name>
    <dbReference type="NCBI Taxonomy" id="1219078"/>
    <lineage>
        <taxon>Bacteria</taxon>
        <taxon>Pseudomonadati</taxon>
        <taxon>Pseudomonadota</taxon>
        <taxon>Gammaproteobacteria</taxon>
        <taxon>Vibrionales</taxon>
        <taxon>Vibrionaceae</taxon>
        <taxon>Vibrio</taxon>
    </lineage>
</organism>
<dbReference type="InterPro" id="IPR050189">
    <property type="entry name" value="MFS_Efflux_Transporters"/>
</dbReference>
<feature type="transmembrane region" description="Helical" evidence="6">
    <location>
        <begin position="879"/>
        <end position="896"/>
    </location>
</feature>
<dbReference type="SUPFAM" id="SSF103473">
    <property type="entry name" value="MFS general substrate transporter"/>
    <property type="match status" value="1"/>
</dbReference>
<dbReference type="GO" id="GO:0005886">
    <property type="term" value="C:plasma membrane"/>
    <property type="evidence" value="ECO:0007669"/>
    <property type="project" value="UniProtKB-SubCell"/>
</dbReference>
<feature type="transmembrane region" description="Helical" evidence="6">
    <location>
        <begin position="715"/>
        <end position="739"/>
    </location>
</feature>
<dbReference type="PROSITE" id="PS50850">
    <property type="entry name" value="MFS"/>
    <property type="match status" value="1"/>
</dbReference>
<feature type="transmembrane region" description="Helical" evidence="6">
    <location>
        <begin position="579"/>
        <end position="597"/>
    </location>
</feature>
<sequence>MVSFQRKIVVSFTLILGLILFSLAGLFVLQHASLLNDLTKERIKTTLSIAAQPIESFADMGLPVSLVRNKEYLLQRAQTSDPNIQNLYLLNLTGIMVASATGDKFSISQKRVEQWLRSSEESWPIINTEDQGLVGRVILNGDDQRIAILLIQYDTSDMVLKQQTFKDNILAWACVTWLIGSLIGTILLGRTSKRIVKQLHSRNSVSEDISKNYKAAIDNYNNVGQSSPLPLCHKPASFSIKNLTETRVMGIDETGFTRKILKKMGLQVFSLVLLCALLLSLYGHREIQRFISPEINLRTQLITNEIAKEFEHAMYLNIPLATLVQDKSYFVHLISLFEEIEGLTIQTQQWSITVGRDLIHLNNSIEKTLQLSHQDQARLIFKTNSTQIDKQILSHSMDFLTLLIVVLLLGFELIALMLTVSITKPLKALAIIARKQAQFDFSLLYRGTSDHQQTKQLDQLNQQAVSLCQNVVRKIISTPQRLQEFGIKANRSLQFSFPRPKVLRLAHLSDIRFALFLISLADELPLSFFLIFSKELLPQVGAVNANLLLTLPLISYMIAGLVVAPFARPLSIKIGYRHLFLVSASLTILAKVAFFYSTNIPQLIFANAINGIGFVLALLACQDYALDQLPRQSRAIANSQLRATATAGVFTGTALGGVLAEYVGARVAFIVCAVFAVVAMVLIAQFVCKGRPKVSRSSSQGLSMKMLECLTHRRYLSLVIGYMLPLALIDHVFITYLLAMQLNEIQVSVVDISRAMLLYFLFYILGGSLLGKLPQRLQVTPSLLPISLLATSGALLLVSMNPSFIGMVWVCMLSGLCMGLCMGPLTDKVMRLAEGPLSYLGASNVLGLMRVIERGGAIIGLLVAGILSGYYSYAATLNALAWFSIGGVMLSLLLLIPERKLESPS</sequence>
<dbReference type="InterPro" id="IPR011701">
    <property type="entry name" value="MFS"/>
</dbReference>
<comment type="subcellular location">
    <subcellularLocation>
        <location evidence="1">Cell membrane</location>
        <topology evidence="1">Multi-pass membrane protein</topology>
    </subcellularLocation>
</comment>
<dbReference type="EMBL" id="BJLH01000001">
    <property type="protein sequence ID" value="GEA58870.1"/>
    <property type="molecule type" value="Genomic_DNA"/>
</dbReference>
<keyword evidence="4 6" id="KW-1133">Transmembrane helix</keyword>
<evidence type="ECO:0000313" key="8">
    <source>
        <dbReference type="EMBL" id="GEA58870.1"/>
    </source>
</evidence>
<evidence type="ECO:0000259" key="7">
    <source>
        <dbReference type="PROSITE" id="PS50850"/>
    </source>
</evidence>
<evidence type="ECO:0000313" key="9">
    <source>
        <dbReference type="Proteomes" id="UP000318242"/>
    </source>
</evidence>
<feature type="transmembrane region" description="Helical" evidence="6">
    <location>
        <begin position="777"/>
        <end position="798"/>
    </location>
</feature>
<feature type="domain" description="Major facilitator superfamily (MFS) profile" evidence="7">
    <location>
        <begin position="511"/>
        <end position="899"/>
    </location>
</feature>
<feature type="transmembrane region" description="Helical" evidence="6">
    <location>
        <begin position="804"/>
        <end position="825"/>
    </location>
</feature>
<evidence type="ECO:0000256" key="5">
    <source>
        <dbReference type="ARBA" id="ARBA00023136"/>
    </source>
</evidence>
<feature type="transmembrane region" description="Helical" evidence="6">
    <location>
        <begin position="666"/>
        <end position="688"/>
    </location>
</feature>
<reference evidence="8 9" key="1">
    <citation type="submission" date="2019-06" db="EMBL/GenBank/DDBJ databases">
        <title>Whole genome shotgun sequence of Vibrio comitans NBRC 102076.</title>
        <authorList>
            <person name="Hosoyama A."/>
            <person name="Uohara A."/>
            <person name="Ohji S."/>
            <person name="Ichikawa N."/>
        </authorList>
    </citation>
    <scope>NUCLEOTIDE SEQUENCE [LARGE SCALE GENOMIC DNA]</scope>
    <source>
        <strain evidence="8 9">NBRC 102076</strain>
    </source>
</reference>
<protein>
    <recommendedName>
        <fullName evidence="7">Major facilitator superfamily (MFS) profile domain-containing protein</fullName>
    </recommendedName>
</protein>
<feature type="transmembrane region" description="Helical" evidence="6">
    <location>
        <begin position="169"/>
        <end position="189"/>
    </location>
</feature>
<dbReference type="PANTHER" id="PTHR43124:SF3">
    <property type="entry name" value="CHLORAMPHENICOL EFFLUX PUMP RV0191"/>
    <property type="match status" value="1"/>
</dbReference>
<dbReference type="AlphaFoldDB" id="A0A4Y3IJF7"/>
<feature type="transmembrane region" description="Helical" evidence="6">
    <location>
        <begin position="745"/>
        <end position="765"/>
    </location>
</feature>
<evidence type="ECO:0000256" key="4">
    <source>
        <dbReference type="ARBA" id="ARBA00022989"/>
    </source>
</evidence>
<evidence type="ECO:0000256" key="6">
    <source>
        <dbReference type="SAM" id="Phobius"/>
    </source>
</evidence>
<feature type="transmembrane region" description="Helical" evidence="6">
    <location>
        <begin position="855"/>
        <end position="873"/>
    </location>
</feature>
<dbReference type="Proteomes" id="UP000318242">
    <property type="component" value="Unassembled WGS sequence"/>
</dbReference>
<gene>
    <name evidence="8" type="ORF">VCO01S_00630</name>
</gene>
<evidence type="ECO:0000256" key="3">
    <source>
        <dbReference type="ARBA" id="ARBA00022692"/>
    </source>
</evidence>
<feature type="transmembrane region" description="Helical" evidence="6">
    <location>
        <begin position="545"/>
        <end position="567"/>
    </location>
</feature>
<dbReference type="InterPro" id="IPR036259">
    <property type="entry name" value="MFS_trans_sf"/>
</dbReference>
<keyword evidence="9" id="KW-1185">Reference proteome</keyword>